<dbReference type="RefSeq" id="WP_381538977.1">
    <property type="nucleotide sequence ID" value="NZ_JBHUGI010000032.1"/>
</dbReference>
<feature type="region of interest" description="Disordered" evidence="1">
    <location>
        <begin position="45"/>
        <end position="66"/>
    </location>
</feature>
<accession>A0ABW4SKV0</accession>
<name>A0ABW4SKV0_9BACL</name>
<gene>
    <name evidence="2" type="ORF">ACFSFY_13875</name>
</gene>
<comment type="caution">
    <text evidence="2">The sequence shown here is derived from an EMBL/GenBank/DDBJ whole genome shotgun (WGS) entry which is preliminary data.</text>
</comment>
<dbReference type="Proteomes" id="UP001597218">
    <property type="component" value="Unassembled WGS sequence"/>
</dbReference>
<protein>
    <submittedName>
        <fullName evidence="2">Uncharacterized protein</fullName>
    </submittedName>
</protein>
<dbReference type="EMBL" id="JBHUGI010000032">
    <property type="protein sequence ID" value="MFD1929127.1"/>
    <property type="molecule type" value="Genomic_DNA"/>
</dbReference>
<feature type="compositionally biased region" description="Basic and acidic residues" evidence="1">
    <location>
        <begin position="45"/>
        <end position="65"/>
    </location>
</feature>
<organism evidence="2 3">
    <name type="scientific">Sporosarcina siberiensis</name>
    <dbReference type="NCBI Taxonomy" id="1365606"/>
    <lineage>
        <taxon>Bacteria</taxon>
        <taxon>Bacillati</taxon>
        <taxon>Bacillota</taxon>
        <taxon>Bacilli</taxon>
        <taxon>Bacillales</taxon>
        <taxon>Caryophanaceae</taxon>
        <taxon>Sporosarcina</taxon>
    </lineage>
</organism>
<reference evidence="3" key="1">
    <citation type="journal article" date="2019" name="Int. J. Syst. Evol. Microbiol.">
        <title>The Global Catalogue of Microorganisms (GCM) 10K type strain sequencing project: providing services to taxonomists for standard genome sequencing and annotation.</title>
        <authorList>
            <consortium name="The Broad Institute Genomics Platform"/>
            <consortium name="The Broad Institute Genome Sequencing Center for Infectious Disease"/>
            <person name="Wu L."/>
            <person name="Ma J."/>
        </authorList>
    </citation>
    <scope>NUCLEOTIDE SEQUENCE [LARGE SCALE GENOMIC DNA]</scope>
    <source>
        <strain evidence="3">CGMCC 4.7177</strain>
    </source>
</reference>
<sequence>MGYLLPIRPIQSEQYANRLSQEPHNFAYIGRLQRVNFNNEFFDEFHEQSQEQSQKEKGDKGDKKSSIIVAPSNSYQGYIQPNPVNLSPAISRVVGKGININTYV</sequence>
<evidence type="ECO:0000256" key="1">
    <source>
        <dbReference type="SAM" id="MobiDB-lite"/>
    </source>
</evidence>
<keyword evidence="3" id="KW-1185">Reference proteome</keyword>
<evidence type="ECO:0000313" key="3">
    <source>
        <dbReference type="Proteomes" id="UP001597218"/>
    </source>
</evidence>
<proteinExistence type="predicted"/>
<evidence type="ECO:0000313" key="2">
    <source>
        <dbReference type="EMBL" id="MFD1929127.1"/>
    </source>
</evidence>